<dbReference type="InterPro" id="IPR012854">
    <property type="entry name" value="Cu_amine_oxidase-like_N"/>
</dbReference>
<evidence type="ECO:0000256" key="1">
    <source>
        <dbReference type="ARBA" id="ARBA00022825"/>
    </source>
</evidence>
<dbReference type="SUPFAM" id="SSF50494">
    <property type="entry name" value="Trypsin-like serine proteases"/>
    <property type="match status" value="1"/>
</dbReference>
<name>A0A927CHP1_9BACL</name>
<dbReference type="SUPFAM" id="SSF55383">
    <property type="entry name" value="Copper amine oxidase, domain N"/>
    <property type="match status" value="1"/>
</dbReference>
<dbReference type="GO" id="GO:0004252">
    <property type="term" value="F:serine-type endopeptidase activity"/>
    <property type="evidence" value="ECO:0007669"/>
    <property type="project" value="InterPro"/>
</dbReference>
<feature type="chain" id="PRO_5038495531" evidence="2">
    <location>
        <begin position="28"/>
        <end position="517"/>
    </location>
</feature>
<keyword evidence="2" id="KW-0732">Signal</keyword>
<dbReference type="RefSeq" id="WP_190858449.1">
    <property type="nucleotide sequence ID" value="NZ_JACXIY010000003.1"/>
</dbReference>
<protein>
    <submittedName>
        <fullName evidence="4">Trypsin-like peptidase domain-containing protein</fullName>
    </submittedName>
</protein>
<dbReference type="InterPro" id="IPR001940">
    <property type="entry name" value="Peptidase_S1C"/>
</dbReference>
<evidence type="ECO:0000259" key="3">
    <source>
        <dbReference type="Pfam" id="PF07833"/>
    </source>
</evidence>
<keyword evidence="5" id="KW-1185">Reference proteome</keyword>
<dbReference type="Pfam" id="PF07833">
    <property type="entry name" value="Cu_amine_oxidN1"/>
    <property type="match status" value="1"/>
</dbReference>
<evidence type="ECO:0000313" key="5">
    <source>
        <dbReference type="Proteomes" id="UP000632125"/>
    </source>
</evidence>
<reference evidence="4" key="1">
    <citation type="submission" date="2020-09" db="EMBL/GenBank/DDBJ databases">
        <title>A novel bacterium of genus Paenibacillus, isolated from South China Sea.</title>
        <authorList>
            <person name="Huang H."/>
            <person name="Mo K."/>
            <person name="Hu Y."/>
        </authorList>
    </citation>
    <scope>NUCLEOTIDE SEQUENCE</scope>
    <source>
        <strain evidence="4">IB182493</strain>
    </source>
</reference>
<dbReference type="Pfam" id="PF13365">
    <property type="entry name" value="Trypsin_2"/>
    <property type="match status" value="1"/>
</dbReference>
<dbReference type="EMBL" id="JACXIY010000003">
    <property type="protein sequence ID" value="MBD2867705.1"/>
    <property type="molecule type" value="Genomic_DNA"/>
</dbReference>
<dbReference type="InterPro" id="IPR036582">
    <property type="entry name" value="Mao_N_sf"/>
</dbReference>
<dbReference type="PRINTS" id="PR00834">
    <property type="entry name" value="PROTEASES2C"/>
</dbReference>
<dbReference type="PANTHER" id="PTHR22939:SF129">
    <property type="entry name" value="SERINE PROTEASE HTRA2, MITOCHONDRIAL"/>
    <property type="match status" value="1"/>
</dbReference>
<keyword evidence="1" id="KW-0645">Protease</keyword>
<gene>
    <name evidence="4" type="ORF">IDH41_03880</name>
</gene>
<keyword evidence="1" id="KW-0720">Serine protease</keyword>
<accession>A0A927CHP1</accession>
<feature type="domain" description="Copper amine oxidase-like N-terminal" evidence="3">
    <location>
        <begin position="53"/>
        <end position="159"/>
    </location>
</feature>
<dbReference type="InterPro" id="IPR009003">
    <property type="entry name" value="Peptidase_S1_PA"/>
</dbReference>
<dbReference type="Gene3D" id="2.40.10.120">
    <property type="match status" value="1"/>
</dbReference>
<proteinExistence type="predicted"/>
<dbReference type="Gene3D" id="3.30.457.10">
    <property type="entry name" value="Copper amine oxidase-like, N-terminal domain"/>
    <property type="match status" value="1"/>
</dbReference>
<dbReference type="GO" id="GO:0006508">
    <property type="term" value="P:proteolysis"/>
    <property type="evidence" value="ECO:0007669"/>
    <property type="project" value="InterPro"/>
</dbReference>
<dbReference type="Proteomes" id="UP000632125">
    <property type="component" value="Unassembled WGS sequence"/>
</dbReference>
<evidence type="ECO:0000313" key="4">
    <source>
        <dbReference type="EMBL" id="MBD2867705.1"/>
    </source>
</evidence>
<organism evidence="4 5">
    <name type="scientific">Paenibacillus arenilitoris</name>
    <dbReference type="NCBI Taxonomy" id="2772299"/>
    <lineage>
        <taxon>Bacteria</taxon>
        <taxon>Bacillati</taxon>
        <taxon>Bacillota</taxon>
        <taxon>Bacilli</taxon>
        <taxon>Bacillales</taxon>
        <taxon>Paenibacillaceae</taxon>
        <taxon>Paenibacillus</taxon>
    </lineage>
</organism>
<comment type="caution">
    <text evidence="4">The sequence shown here is derived from an EMBL/GenBank/DDBJ whole genome shotgun (WGS) entry which is preliminary data.</text>
</comment>
<dbReference type="PANTHER" id="PTHR22939">
    <property type="entry name" value="SERINE PROTEASE FAMILY S1C HTRA-RELATED"/>
    <property type="match status" value="1"/>
</dbReference>
<feature type="signal peptide" evidence="2">
    <location>
        <begin position="1"/>
        <end position="27"/>
    </location>
</feature>
<sequence>MKTKLIQSLLSPLLVAGLLLAPLPAPGGDSVSAAAGQAKAAAAAASQQPQVIVDGAKLTLAAPAYVEKGVTFVPARDIFKALGASFTWESKTQTIIGRKGNITISVTVGKKDGIVSGKPVKLEAAPVVKKGITFVPVRFVAGALQASLGLDSNTGAITITTRDAAAEEEYEDWLNEQQNKPVLTSGEIVDTYDESVVLIMTNRAQGSGVVIGDNLILTNHHVIADAASATVQTLYGDEAPVSGVVAYDAESDLAIIKTEEPLDLPAVEVTYALDSRKGDKVVAIGSPLGLQNTISDGLISNITFEGGVRYVQTSAPIDHGSSGGALFNEHGELIGITTLGYSGSNADLNFAVSVFHAAVLVDEMTEEMVENAKFLPSKLPSTLAGAPLADIQKVMADQFASLSTTEGVAAFTKWEAKRDAAGWLVLTADIDPLFYMYYGPATAQELRMWAINMGYDLHDMLPDDKIQVVVSYERDFGFEPRGFEPGQVTSLGGGKWRVRYPVIDMQLKDQLHIEVRD</sequence>
<evidence type="ECO:0000256" key="2">
    <source>
        <dbReference type="SAM" id="SignalP"/>
    </source>
</evidence>
<dbReference type="AlphaFoldDB" id="A0A927CHP1"/>
<keyword evidence="1" id="KW-0378">Hydrolase</keyword>